<evidence type="ECO:0000313" key="2">
    <source>
        <dbReference type="EMBL" id="TMR35285.1"/>
    </source>
</evidence>
<dbReference type="Proteomes" id="UP000306628">
    <property type="component" value="Unassembled WGS sequence"/>
</dbReference>
<accession>A0A5S4GQP9</accession>
<keyword evidence="3" id="KW-1185">Reference proteome</keyword>
<dbReference type="EMBL" id="VCKX01000035">
    <property type="protein sequence ID" value="TMR35285.1"/>
    <property type="molecule type" value="Genomic_DNA"/>
</dbReference>
<organism evidence="2 3">
    <name type="scientific">Nonomuraea zeae</name>
    <dbReference type="NCBI Taxonomy" id="1642303"/>
    <lineage>
        <taxon>Bacteria</taxon>
        <taxon>Bacillati</taxon>
        <taxon>Actinomycetota</taxon>
        <taxon>Actinomycetes</taxon>
        <taxon>Streptosporangiales</taxon>
        <taxon>Streptosporangiaceae</taxon>
        <taxon>Nonomuraea</taxon>
    </lineage>
</organism>
<gene>
    <name evidence="2" type="ORF">ETD85_14200</name>
</gene>
<dbReference type="InterPro" id="IPR025349">
    <property type="entry name" value="DUF4253"/>
</dbReference>
<comment type="caution">
    <text evidence="2">The sequence shown here is derived from an EMBL/GenBank/DDBJ whole genome shotgun (WGS) entry which is preliminary data.</text>
</comment>
<feature type="domain" description="DUF4253" evidence="1">
    <location>
        <begin position="133"/>
        <end position="238"/>
    </location>
</feature>
<evidence type="ECO:0000259" key="1">
    <source>
        <dbReference type="Pfam" id="PF14062"/>
    </source>
</evidence>
<dbReference type="Pfam" id="PF14062">
    <property type="entry name" value="DUF4253"/>
    <property type="match status" value="1"/>
</dbReference>
<name>A0A5S4GQP9_9ACTN</name>
<sequence>MSLVQERLLAPELADARPLFRTPMGVEVTGVPLSGVPAAERLRMVLATRALTQHWPMLIDAALPTQLEYHWTLPDIAMPLNEVLTRASGVRPGEEPDARPANVVWPEFGRPERVARPAAAPGALLPAESQVYLALMPVESGWQVPGLLNYGGWNRYPDPVQHTALLRDWYRRFGAELVAMTDCTAEFVVRRPPRTRAGAWALAWELLRYSDAVRGKSPDAAVNFAADLLGSGHWVAHWR</sequence>
<evidence type="ECO:0000313" key="3">
    <source>
        <dbReference type="Proteomes" id="UP000306628"/>
    </source>
</evidence>
<dbReference type="RefSeq" id="WP_138690155.1">
    <property type="nucleotide sequence ID" value="NZ_JBHSAZ010000043.1"/>
</dbReference>
<dbReference type="AlphaFoldDB" id="A0A5S4GQP9"/>
<protein>
    <submittedName>
        <fullName evidence="2">DUF4253 domain-containing protein</fullName>
    </submittedName>
</protein>
<proteinExistence type="predicted"/>
<reference evidence="2 3" key="1">
    <citation type="submission" date="2019-05" db="EMBL/GenBank/DDBJ databases">
        <title>Draft genome sequence of Nonomuraea zeae DSM 100528.</title>
        <authorList>
            <person name="Saricaoglu S."/>
            <person name="Isik K."/>
        </authorList>
    </citation>
    <scope>NUCLEOTIDE SEQUENCE [LARGE SCALE GENOMIC DNA]</scope>
    <source>
        <strain evidence="2 3">DSM 100528</strain>
    </source>
</reference>
<dbReference type="OrthoDB" id="7839592at2"/>